<reference evidence="1 2" key="1">
    <citation type="submission" date="2018-02" db="EMBL/GenBank/DDBJ databases">
        <title>Genomic Encyclopedia of Archaeal and Bacterial Type Strains, Phase II (KMG-II): from individual species to whole genera.</title>
        <authorList>
            <person name="Goeker M."/>
        </authorList>
    </citation>
    <scope>NUCLEOTIDE SEQUENCE [LARGE SCALE GENOMIC DNA]</scope>
    <source>
        <strain evidence="1 2">DSM 16809</strain>
    </source>
</reference>
<dbReference type="EMBL" id="PTJE01000002">
    <property type="protein sequence ID" value="PPK95436.1"/>
    <property type="molecule type" value="Genomic_DNA"/>
</dbReference>
<keyword evidence="2" id="KW-1185">Reference proteome</keyword>
<evidence type="ECO:0000313" key="1">
    <source>
        <dbReference type="EMBL" id="PPK95436.1"/>
    </source>
</evidence>
<organism evidence="1 2">
    <name type="scientific">Nonlabens xylanidelens</name>
    <dbReference type="NCBI Taxonomy" id="191564"/>
    <lineage>
        <taxon>Bacteria</taxon>
        <taxon>Pseudomonadati</taxon>
        <taxon>Bacteroidota</taxon>
        <taxon>Flavobacteriia</taxon>
        <taxon>Flavobacteriales</taxon>
        <taxon>Flavobacteriaceae</taxon>
        <taxon>Nonlabens</taxon>
    </lineage>
</organism>
<protein>
    <submittedName>
        <fullName evidence="1">Uncharacterized protein</fullName>
    </submittedName>
</protein>
<dbReference type="Proteomes" id="UP000239002">
    <property type="component" value="Unassembled WGS sequence"/>
</dbReference>
<evidence type="ECO:0000313" key="2">
    <source>
        <dbReference type="Proteomes" id="UP000239002"/>
    </source>
</evidence>
<sequence>MFYFDKSQNLFFSIHIVDYFMLNENLEIDESTTSSYNKKTENEIVSWIKRIEQEDKRIISVPQKGLTDETRKKIEAEKFLDDLSVDIDKTKIWEVEEKISVNIDLTKERTNSGNKKWWKIWK</sequence>
<name>A0A2S6IMQ6_9FLAO</name>
<comment type="caution">
    <text evidence="1">The sequence shown here is derived from an EMBL/GenBank/DDBJ whole genome shotgun (WGS) entry which is preliminary data.</text>
</comment>
<accession>A0A2S6IMQ6</accession>
<proteinExistence type="predicted"/>
<gene>
    <name evidence="1" type="ORF">LY01_01023</name>
</gene>
<dbReference type="AlphaFoldDB" id="A0A2S6IMQ6"/>